<keyword evidence="1" id="KW-0175">Coiled coil</keyword>
<dbReference type="Proteomes" id="UP000024635">
    <property type="component" value="Unassembled WGS sequence"/>
</dbReference>
<dbReference type="EMBL" id="JARK01001351">
    <property type="protein sequence ID" value="EYC23244.1"/>
    <property type="molecule type" value="Genomic_DNA"/>
</dbReference>
<evidence type="ECO:0000256" key="1">
    <source>
        <dbReference type="SAM" id="Coils"/>
    </source>
</evidence>
<name>A0A016V6E4_9BILA</name>
<dbReference type="AlphaFoldDB" id="A0A016V6E4"/>
<evidence type="ECO:0000313" key="2">
    <source>
        <dbReference type="EMBL" id="EYC23244.1"/>
    </source>
</evidence>
<protein>
    <submittedName>
        <fullName evidence="2">Uncharacterized protein</fullName>
    </submittedName>
</protein>
<evidence type="ECO:0000313" key="3">
    <source>
        <dbReference type="Proteomes" id="UP000024635"/>
    </source>
</evidence>
<accession>A0A016V6E4</accession>
<comment type="caution">
    <text evidence="2">The sequence shown here is derived from an EMBL/GenBank/DDBJ whole genome shotgun (WGS) entry which is preliminary data.</text>
</comment>
<gene>
    <name evidence="2" type="primary">Acey_s0015.g2546</name>
    <name evidence="2" type="ORF">Y032_0015g2546</name>
</gene>
<keyword evidence="3" id="KW-1185">Reference proteome</keyword>
<sequence>MSIFSTLTLYSPRPVSAADSWTVLRENDDVHCPDKKVIQEYLERVSNLERSLQMADMEYKDYQKKVKALTNLMDELKRISLNFKVFKDEELIGSDETA</sequence>
<feature type="coiled-coil region" evidence="1">
    <location>
        <begin position="38"/>
        <end position="79"/>
    </location>
</feature>
<reference evidence="3" key="1">
    <citation type="journal article" date="2015" name="Nat. Genet.">
        <title>The genome and transcriptome of the zoonotic hookworm Ancylostoma ceylanicum identify infection-specific gene families.</title>
        <authorList>
            <person name="Schwarz E.M."/>
            <person name="Hu Y."/>
            <person name="Antoshechkin I."/>
            <person name="Miller M.M."/>
            <person name="Sternberg P.W."/>
            <person name="Aroian R.V."/>
        </authorList>
    </citation>
    <scope>NUCLEOTIDE SEQUENCE</scope>
    <source>
        <strain evidence="3">HY135</strain>
    </source>
</reference>
<organism evidence="2 3">
    <name type="scientific">Ancylostoma ceylanicum</name>
    <dbReference type="NCBI Taxonomy" id="53326"/>
    <lineage>
        <taxon>Eukaryota</taxon>
        <taxon>Metazoa</taxon>
        <taxon>Ecdysozoa</taxon>
        <taxon>Nematoda</taxon>
        <taxon>Chromadorea</taxon>
        <taxon>Rhabditida</taxon>
        <taxon>Rhabditina</taxon>
        <taxon>Rhabditomorpha</taxon>
        <taxon>Strongyloidea</taxon>
        <taxon>Ancylostomatidae</taxon>
        <taxon>Ancylostomatinae</taxon>
        <taxon>Ancylostoma</taxon>
    </lineage>
</organism>
<proteinExistence type="predicted"/>